<keyword evidence="2 8" id="KW-0963">Cytoplasm</keyword>
<dbReference type="EMBL" id="NOIF01000058">
    <property type="protein sequence ID" value="OZS43898.1"/>
    <property type="molecule type" value="Genomic_DNA"/>
</dbReference>
<sequence>MFEPMMEISDEAVIKVIGVGGGGGNAVDHMVRESIEGVEFITVNTDAQALRKSSVSTVIQIGGDITKGLGAGANPQVGRDSALEDREAIKNELQGSDMIFIAAGMGGGTGTGAAPIIAEVAKELGILTVAVVTKPFSFEGKKRMAFAEQGIEELSKHVDSLITIPNEKLLKVLGRGITLLDAFAKANDVLKNAVQGIAELITRPGMINVDFADVRTVMSEMGHAMMGSGMAVGDDRAEEAAEMAISSPLLEDIDLAGARGVLVNITAGMDMRLDEFETVGNTVKAFASDNATVVIGTSLDPEMTDELRVTVVATGIGKESKPDITLVTTSKPAPAVASSQEKAAVSAIEEQPKAAPLTQSNSVESPASSSSSAATAPKASPQSEHDYLDIPAFLRQQAD</sequence>
<evidence type="ECO:0000256" key="6">
    <source>
        <dbReference type="ARBA" id="ARBA00023210"/>
    </source>
</evidence>
<dbReference type="GO" id="GO:0051258">
    <property type="term" value="P:protein polymerization"/>
    <property type="evidence" value="ECO:0007669"/>
    <property type="project" value="UniProtKB-UniRule"/>
</dbReference>
<dbReference type="InterPro" id="IPR036525">
    <property type="entry name" value="Tubulin/FtsZ_GTPase_sf"/>
</dbReference>
<feature type="binding site" evidence="8">
    <location>
        <begin position="108"/>
        <end position="110"/>
    </location>
    <ligand>
        <name>GTP</name>
        <dbReference type="ChEBI" id="CHEBI:37565"/>
    </ligand>
</feature>
<dbReference type="InterPro" id="IPR003008">
    <property type="entry name" value="Tubulin_FtsZ_GTPase"/>
</dbReference>
<keyword evidence="5 8" id="KW-0342">GTP-binding</keyword>
<dbReference type="AlphaFoldDB" id="A0AAW7Y953"/>
<evidence type="ECO:0000256" key="1">
    <source>
        <dbReference type="ARBA" id="ARBA00009690"/>
    </source>
</evidence>
<evidence type="ECO:0000313" key="17">
    <source>
        <dbReference type="Proteomes" id="UP001170624"/>
    </source>
</evidence>
<feature type="binding site" evidence="8">
    <location>
        <begin position="21"/>
        <end position="25"/>
    </location>
    <ligand>
        <name>GTP</name>
        <dbReference type="ChEBI" id="CHEBI:37565"/>
    </ligand>
</feature>
<comment type="subunit">
    <text evidence="8">Homodimer. Polymerizes to form a dynamic ring structure in a strictly GTP-dependent manner. Interacts directly with several other division proteins.</text>
</comment>
<keyword evidence="4 8" id="KW-0547">Nucleotide-binding</keyword>
<dbReference type="Gene3D" id="3.30.1330.20">
    <property type="entry name" value="Tubulin/FtsZ, C-terminal domain"/>
    <property type="match status" value="1"/>
</dbReference>
<dbReference type="RefSeq" id="WP_094957103.1">
    <property type="nucleotide sequence ID" value="NZ_AP024850.1"/>
</dbReference>
<dbReference type="FunFam" id="3.40.50.1440:FF:000023">
    <property type="entry name" value="Cell division protein FtsZ"/>
    <property type="match status" value="1"/>
</dbReference>
<dbReference type="InterPro" id="IPR024757">
    <property type="entry name" value="FtsZ_C"/>
</dbReference>
<comment type="function">
    <text evidence="8 10">Essential cell division protein that forms a contractile ring structure (Z ring) at the future cell division site. The regulation of the ring assembly controls the timing and the location of cell division. One of the functions of the FtsZ ring is to recruit other cell division proteins to the septum to produce a new cell wall between the dividing cells. Binds GTP and shows GTPase activity.</text>
</comment>
<dbReference type="GO" id="GO:0000917">
    <property type="term" value="P:division septum assembly"/>
    <property type="evidence" value="ECO:0007669"/>
    <property type="project" value="UniProtKB-KW"/>
</dbReference>
<feature type="domain" description="Tubulin/FtsZ 2-layer sandwich" evidence="13">
    <location>
        <begin position="207"/>
        <end position="325"/>
    </location>
</feature>
<dbReference type="Proteomes" id="UP001170624">
    <property type="component" value="Unassembled WGS sequence"/>
</dbReference>
<evidence type="ECO:0000256" key="2">
    <source>
        <dbReference type="ARBA" id="ARBA00022490"/>
    </source>
</evidence>
<evidence type="ECO:0000256" key="8">
    <source>
        <dbReference type="HAMAP-Rule" id="MF_00909"/>
    </source>
</evidence>
<comment type="caution">
    <text evidence="14">The sequence shown here is derived from an EMBL/GenBank/DDBJ whole genome shotgun (WGS) entry which is preliminary data.</text>
</comment>
<evidence type="ECO:0000256" key="5">
    <source>
        <dbReference type="ARBA" id="ARBA00023134"/>
    </source>
</evidence>
<dbReference type="InterPro" id="IPR045061">
    <property type="entry name" value="FtsZ/CetZ"/>
</dbReference>
<dbReference type="InterPro" id="IPR018316">
    <property type="entry name" value="Tubulin/FtsZ_2-layer-sand-dom"/>
</dbReference>
<comment type="similarity">
    <text evidence="1 8 10">Belongs to the FtsZ family.</text>
</comment>
<evidence type="ECO:0000256" key="9">
    <source>
        <dbReference type="NCBIfam" id="TIGR00065"/>
    </source>
</evidence>
<organism evidence="14 17">
    <name type="scientific">Photobacterium sanguinicancri</name>
    <dbReference type="NCBI Taxonomy" id="875932"/>
    <lineage>
        <taxon>Bacteria</taxon>
        <taxon>Pseudomonadati</taxon>
        <taxon>Pseudomonadota</taxon>
        <taxon>Gammaproteobacteria</taxon>
        <taxon>Vibrionales</taxon>
        <taxon>Vibrionaceae</taxon>
        <taxon>Photobacterium</taxon>
    </lineage>
</organism>
<evidence type="ECO:0000256" key="3">
    <source>
        <dbReference type="ARBA" id="ARBA00022618"/>
    </source>
</evidence>
<dbReference type="GO" id="GO:0032153">
    <property type="term" value="C:cell division site"/>
    <property type="evidence" value="ECO:0007669"/>
    <property type="project" value="UniProtKB-UniRule"/>
</dbReference>
<dbReference type="SMART" id="SM00864">
    <property type="entry name" value="Tubulin"/>
    <property type="match status" value="1"/>
</dbReference>
<feature type="domain" description="Tubulin/FtsZ GTPase" evidence="12">
    <location>
        <begin position="13"/>
        <end position="205"/>
    </location>
</feature>
<keyword evidence="3 8" id="KW-0132">Cell division</keyword>
<dbReference type="GO" id="GO:0043093">
    <property type="term" value="P:FtsZ-dependent cytokinesis"/>
    <property type="evidence" value="ECO:0007669"/>
    <property type="project" value="UniProtKB-UniRule"/>
</dbReference>
<proteinExistence type="inferred from homology"/>
<evidence type="ECO:0000313" key="15">
    <source>
        <dbReference type="EMBL" id="OZS43898.1"/>
    </source>
</evidence>
<dbReference type="InterPro" id="IPR008280">
    <property type="entry name" value="Tub_FtsZ_C"/>
</dbReference>
<dbReference type="InterPro" id="IPR037103">
    <property type="entry name" value="Tubulin/FtsZ-like_C"/>
</dbReference>
<feature type="region of interest" description="Disordered" evidence="11">
    <location>
        <begin position="332"/>
        <end position="399"/>
    </location>
</feature>
<accession>A0AAW7Y953</accession>
<dbReference type="SMART" id="SM00865">
    <property type="entry name" value="Tubulin_C"/>
    <property type="match status" value="1"/>
</dbReference>
<dbReference type="Proteomes" id="UP000215999">
    <property type="component" value="Unassembled WGS sequence"/>
</dbReference>
<dbReference type="Pfam" id="PF00091">
    <property type="entry name" value="Tubulin"/>
    <property type="match status" value="1"/>
</dbReference>
<feature type="binding site" evidence="8">
    <location>
        <position position="139"/>
    </location>
    <ligand>
        <name>GTP</name>
        <dbReference type="ChEBI" id="CHEBI:37565"/>
    </ligand>
</feature>
<keyword evidence="16" id="KW-1185">Reference proteome</keyword>
<evidence type="ECO:0000313" key="16">
    <source>
        <dbReference type="Proteomes" id="UP000215999"/>
    </source>
</evidence>
<evidence type="ECO:0000256" key="11">
    <source>
        <dbReference type="SAM" id="MobiDB-lite"/>
    </source>
</evidence>
<dbReference type="GO" id="GO:0003924">
    <property type="term" value="F:GTPase activity"/>
    <property type="evidence" value="ECO:0007669"/>
    <property type="project" value="UniProtKB-UniRule"/>
</dbReference>
<feature type="compositionally biased region" description="Polar residues" evidence="11">
    <location>
        <begin position="332"/>
        <end position="341"/>
    </location>
</feature>
<dbReference type="PROSITE" id="PS01134">
    <property type="entry name" value="FTSZ_1"/>
    <property type="match status" value="1"/>
</dbReference>
<dbReference type="EMBL" id="JAUOPU010000019">
    <property type="protein sequence ID" value="MDO6544079.1"/>
    <property type="molecule type" value="Genomic_DNA"/>
</dbReference>
<evidence type="ECO:0000259" key="13">
    <source>
        <dbReference type="SMART" id="SM00865"/>
    </source>
</evidence>
<evidence type="ECO:0000259" key="12">
    <source>
        <dbReference type="SMART" id="SM00864"/>
    </source>
</evidence>
<keyword evidence="7 8" id="KW-0131">Cell cycle</keyword>
<dbReference type="GO" id="GO:0005525">
    <property type="term" value="F:GTP binding"/>
    <property type="evidence" value="ECO:0007669"/>
    <property type="project" value="UniProtKB-UniRule"/>
</dbReference>
<reference evidence="15 16" key="1">
    <citation type="journal article" date="2016" name="Antonie Van Leeuwenhoek">
        <title>Photobacterium sanguinicancri sp. nov. isolated from marine animals.</title>
        <authorList>
            <person name="Gomez-Gil B."/>
            <person name="Roque A."/>
            <person name="Rotllant G."/>
            <person name="Romalde J.L."/>
            <person name="Doce A."/>
            <person name="Eggermont M."/>
            <person name="Defoirdt T."/>
        </authorList>
    </citation>
    <scope>NUCLEOTIDE SEQUENCE [LARGE SCALE GENOMIC DNA]</scope>
    <source>
        <strain evidence="15 16">CAIM 1827</strain>
    </source>
</reference>
<dbReference type="PANTHER" id="PTHR30314">
    <property type="entry name" value="CELL DIVISION PROTEIN FTSZ-RELATED"/>
    <property type="match status" value="1"/>
</dbReference>
<dbReference type="Gene3D" id="3.40.50.1440">
    <property type="entry name" value="Tubulin/FtsZ, GTPase domain"/>
    <property type="match status" value="1"/>
</dbReference>
<feature type="binding site" evidence="8">
    <location>
        <position position="143"/>
    </location>
    <ligand>
        <name>GTP</name>
        <dbReference type="ChEBI" id="CHEBI:37565"/>
    </ligand>
</feature>
<dbReference type="HAMAP" id="MF_00909">
    <property type="entry name" value="FtsZ"/>
    <property type="match status" value="1"/>
</dbReference>
<dbReference type="Pfam" id="PF12327">
    <property type="entry name" value="FtsZ_C"/>
    <property type="match status" value="1"/>
</dbReference>
<comment type="subcellular location">
    <subcellularLocation>
        <location evidence="8">Cytoplasm</location>
    </subcellularLocation>
    <text evidence="8">Assembles at midcell at the inner surface of the cytoplasmic membrane.</text>
</comment>
<gene>
    <name evidence="8 14" type="primary">ftsZ</name>
    <name evidence="15" type="ORF">ASV53_10810</name>
    <name evidence="14" type="ORF">Q4568_16160</name>
</gene>
<dbReference type="NCBIfam" id="TIGR00065">
    <property type="entry name" value="ftsZ"/>
    <property type="match status" value="1"/>
</dbReference>
<dbReference type="PROSITE" id="PS01135">
    <property type="entry name" value="FTSZ_2"/>
    <property type="match status" value="1"/>
</dbReference>
<evidence type="ECO:0000256" key="7">
    <source>
        <dbReference type="ARBA" id="ARBA00023306"/>
    </source>
</evidence>
<dbReference type="GO" id="GO:0005737">
    <property type="term" value="C:cytoplasm"/>
    <property type="evidence" value="ECO:0007669"/>
    <property type="project" value="UniProtKB-SubCell"/>
</dbReference>
<name>A0AAW7Y953_9GAMM</name>
<feature type="binding site" evidence="8">
    <location>
        <position position="187"/>
    </location>
    <ligand>
        <name>GTP</name>
        <dbReference type="ChEBI" id="CHEBI:37565"/>
    </ligand>
</feature>
<evidence type="ECO:0000256" key="4">
    <source>
        <dbReference type="ARBA" id="ARBA00022741"/>
    </source>
</evidence>
<feature type="compositionally biased region" description="Low complexity" evidence="11">
    <location>
        <begin position="360"/>
        <end position="382"/>
    </location>
</feature>
<dbReference type="FunFam" id="3.30.1330.20:FF:000004">
    <property type="entry name" value="Cell division protein FtsZ"/>
    <property type="match status" value="1"/>
</dbReference>
<reference evidence="15" key="2">
    <citation type="submission" date="2017-07" db="EMBL/GenBank/DDBJ databases">
        <authorList>
            <person name="Gomez-Gil B."/>
            <person name="Enciso-Ibarra K."/>
        </authorList>
    </citation>
    <scope>NUCLEOTIDE SEQUENCE</scope>
    <source>
        <strain evidence="15">CAIM 1827</strain>
    </source>
</reference>
<evidence type="ECO:0000256" key="10">
    <source>
        <dbReference type="RuleBase" id="RU000631"/>
    </source>
</evidence>
<evidence type="ECO:0000313" key="14">
    <source>
        <dbReference type="EMBL" id="MDO6544079.1"/>
    </source>
</evidence>
<reference evidence="14" key="3">
    <citation type="submission" date="2023-07" db="EMBL/GenBank/DDBJ databases">
        <title>Genome content predicts the carbon catabolic preferences of heterotrophic bacteria.</title>
        <authorList>
            <person name="Gralka M."/>
        </authorList>
    </citation>
    <scope>NUCLEOTIDE SEQUENCE</scope>
    <source>
        <strain evidence="14">G2M05</strain>
    </source>
</reference>
<keyword evidence="6 8" id="KW-0717">Septation</keyword>
<dbReference type="InterPro" id="IPR000158">
    <property type="entry name" value="Cell_div_FtsZ"/>
</dbReference>
<dbReference type="SUPFAM" id="SSF52490">
    <property type="entry name" value="Tubulin nucleotide-binding domain-like"/>
    <property type="match status" value="1"/>
</dbReference>
<protein>
    <recommendedName>
        <fullName evidence="8 9">Cell division protein FtsZ</fullName>
    </recommendedName>
</protein>
<dbReference type="InterPro" id="IPR020805">
    <property type="entry name" value="Cell_div_FtsZ_CS"/>
</dbReference>
<dbReference type="PANTHER" id="PTHR30314:SF3">
    <property type="entry name" value="MITOCHONDRIAL DIVISION PROTEIN FSZA"/>
    <property type="match status" value="1"/>
</dbReference>
<dbReference type="CDD" id="cd02201">
    <property type="entry name" value="FtsZ_type1"/>
    <property type="match status" value="1"/>
</dbReference>
<dbReference type="PRINTS" id="PR00423">
    <property type="entry name" value="CELLDVISFTSZ"/>
</dbReference>
<dbReference type="SUPFAM" id="SSF55307">
    <property type="entry name" value="Tubulin C-terminal domain-like"/>
    <property type="match status" value="1"/>
</dbReference>